<dbReference type="SMART" id="SM00249">
    <property type="entry name" value="PHD"/>
    <property type="match status" value="1"/>
</dbReference>
<proteinExistence type="predicted"/>
<dbReference type="EMBL" id="WJQU01003219">
    <property type="protein sequence ID" value="KAJ6626768.1"/>
    <property type="molecule type" value="Genomic_DNA"/>
</dbReference>
<feature type="domain" description="Zinc finger PHD-type" evidence="5">
    <location>
        <begin position="117"/>
        <end position="165"/>
    </location>
</feature>
<keyword evidence="7" id="KW-1185">Reference proteome</keyword>
<keyword evidence="1" id="KW-0479">Metal-binding</keyword>
<comment type="caution">
    <text evidence="6">The sequence shown here is derived from an EMBL/GenBank/DDBJ whole genome shotgun (WGS) entry which is preliminary data.</text>
</comment>
<evidence type="ECO:0000313" key="6">
    <source>
        <dbReference type="EMBL" id="KAJ6626768.1"/>
    </source>
</evidence>
<dbReference type="CDD" id="cd15489">
    <property type="entry name" value="PHD_SF"/>
    <property type="match status" value="1"/>
</dbReference>
<dbReference type="PANTHER" id="PTHR12247">
    <property type="entry name" value="POLYCOMB GROUP PROTEIN"/>
    <property type="match status" value="1"/>
</dbReference>
<dbReference type="PANTHER" id="PTHR12247:SF139">
    <property type="entry name" value="ATHERIN-RELATED"/>
    <property type="match status" value="1"/>
</dbReference>
<dbReference type="InterPro" id="IPR013083">
    <property type="entry name" value="Znf_RING/FYVE/PHD"/>
</dbReference>
<dbReference type="InterPro" id="IPR050548">
    <property type="entry name" value="PcG_chromatin_remod_factors"/>
</dbReference>
<evidence type="ECO:0000256" key="3">
    <source>
        <dbReference type="ARBA" id="ARBA00022833"/>
    </source>
</evidence>
<gene>
    <name evidence="6" type="primary">SAMD13_0</name>
    <name evidence="6" type="ORF">Bhyg_16190</name>
</gene>
<reference evidence="6" key="1">
    <citation type="submission" date="2022-07" db="EMBL/GenBank/DDBJ databases">
        <authorList>
            <person name="Trinca V."/>
            <person name="Uliana J.V.C."/>
            <person name="Torres T.T."/>
            <person name="Ward R.J."/>
            <person name="Monesi N."/>
        </authorList>
    </citation>
    <scope>NUCLEOTIDE SEQUENCE</scope>
    <source>
        <strain evidence="6">HSMRA1968</strain>
        <tissue evidence="6">Whole embryos</tissue>
    </source>
</reference>
<feature type="region of interest" description="Disordered" evidence="4">
    <location>
        <begin position="222"/>
        <end position="262"/>
    </location>
</feature>
<organism evidence="6 7">
    <name type="scientific">Pseudolycoriella hygida</name>
    <dbReference type="NCBI Taxonomy" id="35572"/>
    <lineage>
        <taxon>Eukaryota</taxon>
        <taxon>Metazoa</taxon>
        <taxon>Ecdysozoa</taxon>
        <taxon>Arthropoda</taxon>
        <taxon>Hexapoda</taxon>
        <taxon>Insecta</taxon>
        <taxon>Pterygota</taxon>
        <taxon>Neoptera</taxon>
        <taxon>Endopterygota</taxon>
        <taxon>Diptera</taxon>
        <taxon>Nematocera</taxon>
        <taxon>Sciaroidea</taxon>
        <taxon>Sciaridae</taxon>
        <taxon>Pseudolycoriella</taxon>
    </lineage>
</organism>
<dbReference type="InterPro" id="IPR019786">
    <property type="entry name" value="Zinc_finger_PHD-type_CS"/>
</dbReference>
<dbReference type="InterPro" id="IPR013761">
    <property type="entry name" value="SAM/pointed_sf"/>
</dbReference>
<dbReference type="OrthoDB" id="7778077at2759"/>
<feature type="region of interest" description="Disordered" evidence="4">
    <location>
        <begin position="1"/>
        <end position="43"/>
    </location>
</feature>
<evidence type="ECO:0000313" key="7">
    <source>
        <dbReference type="Proteomes" id="UP001151699"/>
    </source>
</evidence>
<dbReference type="InterPro" id="IPR019787">
    <property type="entry name" value="Znf_PHD-finger"/>
</dbReference>
<dbReference type="SUPFAM" id="SSF57903">
    <property type="entry name" value="FYVE/PHD zinc finger"/>
    <property type="match status" value="1"/>
</dbReference>
<protein>
    <submittedName>
        <fullName evidence="6">Sterile alpha motif domain-containing protein 13</fullName>
    </submittedName>
</protein>
<dbReference type="GO" id="GO:0005634">
    <property type="term" value="C:nucleus"/>
    <property type="evidence" value="ECO:0007669"/>
    <property type="project" value="TreeGrafter"/>
</dbReference>
<keyword evidence="2" id="KW-0863">Zinc-finger</keyword>
<accession>A0A9Q0RUC1</accession>
<evidence type="ECO:0000259" key="5">
    <source>
        <dbReference type="SMART" id="SM00249"/>
    </source>
</evidence>
<evidence type="ECO:0000256" key="4">
    <source>
        <dbReference type="SAM" id="MobiDB-lite"/>
    </source>
</evidence>
<dbReference type="GO" id="GO:0008270">
    <property type="term" value="F:zinc ion binding"/>
    <property type="evidence" value="ECO:0007669"/>
    <property type="project" value="UniProtKB-KW"/>
</dbReference>
<dbReference type="GO" id="GO:0042393">
    <property type="term" value="F:histone binding"/>
    <property type="evidence" value="ECO:0007669"/>
    <property type="project" value="TreeGrafter"/>
</dbReference>
<dbReference type="Gene3D" id="1.10.150.50">
    <property type="entry name" value="Transcription Factor, Ets-1"/>
    <property type="match status" value="1"/>
</dbReference>
<dbReference type="Proteomes" id="UP001151699">
    <property type="component" value="Unassembled WGS sequence"/>
</dbReference>
<dbReference type="GO" id="GO:0045892">
    <property type="term" value="P:negative regulation of DNA-templated transcription"/>
    <property type="evidence" value="ECO:0007669"/>
    <property type="project" value="TreeGrafter"/>
</dbReference>
<dbReference type="AlphaFoldDB" id="A0A9Q0RUC1"/>
<name>A0A9Q0RUC1_9DIPT</name>
<dbReference type="SUPFAM" id="SSF47769">
    <property type="entry name" value="SAM/Pointed domain"/>
    <property type="match status" value="1"/>
</dbReference>
<dbReference type="InterPro" id="IPR011011">
    <property type="entry name" value="Znf_FYVE_PHD"/>
</dbReference>
<sequence length="341" mass="38457">MQSLTGEKKRNQRKSPLTPKKSYRKEDSPPPAPMRVGGRLKKAKVPFDPSDAIVVKRRQTDSSVSSIPPKKIASKDVVTPMQSCCHCKKYQKPEILVNCRKDCKTKKLSWECYSCQSCTVCLKGVANGKILKCYSCFLYYHPKCHGSEDRIQLVKENRFCCESCNNIRIINETSVGSKGGLPKKGRLFAQTRVQPANTDNSKYSTDCNSGFLGFNLNEVVEKSSDDEEMNDEPAQPTVPDSLPAQSTHRSSIDNRNTINDDSPIVDASEWSTEQVFKYFQKLFPKQAHVFRDHDIDGPSLYLLKRSDIVKGFNINIGPAVKIYSHVLKLQTKCNDPTIAWH</sequence>
<dbReference type="InterPro" id="IPR001965">
    <property type="entry name" value="Znf_PHD"/>
</dbReference>
<keyword evidence="3" id="KW-0862">Zinc</keyword>
<evidence type="ECO:0000256" key="1">
    <source>
        <dbReference type="ARBA" id="ARBA00022723"/>
    </source>
</evidence>
<dbReference type="Gene3D" id="3.30.40.10">
    <property type="entry name" value="Zinc/RING finger domain, C3HC4 (zinc finger)"/>
    <property type="match status" value="1"/>
</dbReference>
<dbReference type="GO" id="GO:0003682">
    <property type="term" value="F:chromatin binding"/>
    <property type="evidence" value="ECO:0007669"/>
    <property type="project" value="TreeGrafter"/>
</dbReference>
<feature type="compositionally biased region" description="Polar residues" evidence="4">
    <location>
        <begin position="243"/>
        <end position="260"/>
    </location>
</feature>
<evidence type="ECO:0000256" key="2">
    <source>
        <dbReference type="ARBA" id="ARBA00022771"/>
    </source>
</evidence>
<dbReference type="PROSITE" id="PS01359">
    <property type="entry name" value="ZF_PHD_1"/>
    <property type="match status" value="1"/>
</dbReference>
<dbReference type="Pfam" id="PF00628">
    <property type="entry name" value="PHD"/>
    <property type="match status" value="1"/>
</dbReference>